<reference evidence="11" key="1">
    <citation type="journal article" date="2019" name="Int. J. Syst. Evol. Microbiol.">
        <title>The Global Catalogue of Microorganisms (GCM) 10K type strain sequencing project: providing services to taxonomists for standard genome sequencing and annotation.</title>
        <authorList>
            <consortium name="The Broad Institute Genomics Platform"/>
            <consortium name="The Broad Institute Genome Sequencing Center for Infectious Disease"/>
            <person name="Wu L."/>
            <person name="Ma J."/>
        </authorList>
    </citation>
    <scope>NUCLEOTIDE SEQUENCE [LARGE SCALE GENOMIC DNA]</scope>
    <source>
        <strain evidence="11">JCM 30774</strain>
    </source>
</reference>
<name>A0ABW4AWW1_9GAMM</name>
<keyword evidence="4" id="KW-0227">DNA damage</keyword>
<evidence type="ECO:0000259" key="9">
    <source>
        <dbReference type="PROSITE" id="PS01124"/>
    </source>
</evidence>
<proteinExistence type="predicted"/>
<keyword evidence="7" id="KW-0234">DNA repair</keyword>
<dbReference type="EMBL" id="JBHTMN010000004">
    <property type="protein sequence ID" value="MFD1382313.1"/>
    <property type="molecule type" value="Genomic_DNA"/>
</dbReference>
<dbReference type="SMART" id="SM00342">
    <property type="entry name" value="HTH_ARAC"/>
    <property type="match status" value="1"/>
</dbReference>
<dbReference type="InterPro" id="IPR009057">
    <property type="entry name" value="Homeodomain-like_sf"/>
</dbReference>
<keyword evidence="6" id="KW-0804">Transcription</keyword>
<comment type="catalytic activity">
    <reaction evidence="1">
        <text>a 4-O-methyl-thymidine in DNA + L-cysteinyl-[protein] = a thymidine in DNA + S-methyl-L-cysteinyl-[protein]</text>
        <dbReference type="Rhea" id="RHEA:53428"/>
        <dbReference type="Rhea" id="RHEA-COMP:10131"/>
        <dbReference type="Rhea" id="RHEA-COMP:10132"/>
        <dbReference type="Rhea" id="RHEA-COMP:13555"/>
        <dbReference type="Rhea" id="RHEA-COMP:13556"/>
        <dbReference type="ChEBI" id="CHEBI:29950"/>
        <dbReference type="ChEBI" id="CHEBI:82612"/>
        <dbReference type="ChEBI" id="CHEBI:137386"/>
        <dbReference type="ChEBI" id="CHEBI:137387"/>
        <dbReference type="EC" id="2.1.1.63"/>
    </reaction>
</comment>
<evidence type="ECO:0000256" key="1">
    <source>
        <dbReference type="ARBA" id="ARBA00001286"/>
    </source>
</evidence>
<dbReference type="InterPro" id="IPR036388">
    <property type="entry name" value="WH-like_DNA-bd_sf"/>
</dbReference>
<dbReference type="PROSITE" id="PS01124">
    <property type="entry name" value="HTH_ARAC_FAMILY_2"/>
    <property type="match status" value="1"/>
</dbReference>
<sequence>MQNHQYYQRIENAIHYIAENFQSQPSLEDMAKVAHMSPSHFQRVFLSWAGVSPKKFVQYISLEHAKQTLRKQGSNLVAADAAGLSSTGRLHDLFVRIEGMTPGEYKQGGAALVIEYDFYNTLFGSALIASTGKGICHIALEEDPKTALENLQQRFPNGTFTQAENTLHQQVLVFFESLSTPFVQSIEQSRPIPLHLAGTPFQLKVWECLLSIPTGALRTYGDIATDIGQPSASRAVGTAIGANPIAYLIPCHRVIQSTGKIGGYRWGPKRKTAIIGWEGAKTHSEED</sequence>
<dbReference type="PANTHER" id="PTHR10815">
    <property type="entry name" value="METHYLATED-DNA--PROTEIN-CYSTEINE METHYLTRANSFERASE"/>
    <property type="match status" value="1"/>
</dbReference>
<keyword evidence="5" id="KW-0805">Transcription regulation</keyword>
<dbReference type="PANTHER" id="PTHR10815:SF13">
    <property type="entry name" value="METHYLATED-DNA--PROTEIN-CYSTEINE METHYLTRANSFERASE"/>
    <property type="match status" value="1"/>
</dbReference>
<evidence type="ECO:0000256" key="5">
    <source>
        <dbReference type="ARBA" id="ARBA00023015"/>
    </source>
</evidence>
<evidence type="ECO:0000313" key="11">
    <source>
        <dbReference type="Proteomes" id="UP001597059"/>
    </source>
</evidence>
<evidence type="ECO:0000256" key="8">
    <source>
        <dbReference type="ARBA" id="ARBA00049348"/>
    </source>
</evidence>
<evidence type="ECO:0000256" key="6">
    <source>
        <dbReference type="ARBA" id="ARBA00023163"/>
    </source>
</evidence>
<dbReference type="Gene3D" id="3.30.160.70">
    <property type="entry name" value="Methylated DNA-protein cysteine methyltransferase domain"/>
    <property type="match status" value="1"/>
</dbReference>
<dbReference type="PROSITE" id="PS00374">
    <property type="entry name" value="MGMT"/>
    <property type="match status" value="1"/>
</dbReference>
<keyword evidence="2" id="KW-0489">Methyltransferase</keyword>
<dbReference type="Pfam" id="PF12833">
    <property type="entry name" value="HTH_18"/>
    <property type="match status" value="1"/>
</dbReference>
<dbReference type="InterPro" id="IPR036631">
    <property type="entry name" value="MGMT_N_sf"/>
</dbReference>
<dbReference type="InterPro" id="IPR001497">
    <property type="entry name" value="MethylDNA_cys_MeTrfase_AS"/>
</dbReference>
<evidence type="ECO:0000313" key="10">
    <source>
        <dbReference type="EMBL" id="MFD1382313.1"/>
    </source>
</evidence>
<feature type="domain" description="HTH araC/xylS-type" evidence="9">
    <location>
        <begin position="11"/>
        <end position="108"/>
    </location>
</feature>
<dbReference type="RefSeq" id="WP_377365189.1">
    <property type="nucleotide sequence ID" value="NZ_JBHTMN010000004.1"/>
</dbReference>
<dbReference type="SUPFAM" id="SSF53155">
    <property type="entry name" value="Methylated DNA-protein cysteine methyltransferase domain"/>
    <property type="match status" value="1"/>
</dbReference>
<keyword evidence="11" id="KW-1185">Reference proteome</keyword>
<dbReference type="SUPFAM" id="SSF46689">
    <property type="entry name" value="Homeodomain-like"/>
    <property type="match status" value="1"/>
</dbReference>
<dbReference type="Gene3D" id="1.10.10.10">
    <property type="entry name" value="Winged helix-like DNA-binding domain superfamily/Winged helix DNA-binding domain"/>
    <property type="match status" value="1"/>
</dbReference>
<protein>
    <submittedName>
        <fullName evidence="10">Bifunctional transcriptional activator/DNA repair enzyme AdaA</fullName>
    </submittedName>
</protein>
<evidence type="ECO:0000256" key="4">
    <source>
        <dbReference type="ARBA" id="ARBA00022763"/>
    </source>
</evidence>
<dbReference type="NCBIfam" id="TIGR00589">
    <property type="entry name" value="ogt"/>
    <property type="match status" value="1"/>
</dbReference>
<dbReference type="SUPFAM" id="SSF46767">
    <property type="entry name" value="Methylated DNA-protein cysteine methyltransferase, C-terminal domain"/>
    <property type="match status" value="1"/>
</dbReference>
<accession>A0ABW4AWW1</accession>
<dbReference type="Gene3D" id="1.10.10.60">
    <property type="entry name" value="Homeodomain-like"/>
    <property type="match status" value="1"/>
</dbReference>
<dbReference type="InterPro" id="IPR014048">
    <property type="entry name" value="MethylDNA_cys_MeTrfase_DNA-bd"/>
</dbReference>
<comment type="caution">
    <text evidence="10">The sequence shown here is derived from an EMBL/GenBank/DDBJ whole genome shotgun (WGS) entry which is preliminary data.</text>
</comment>
<evidence type="ECO:0000256" key="7">
    <source>
        <dbReference type="ARBA" id="ARBA00023204"/>
    </source>
</evidence>
<dbReference type="InterPro" id="IPR018060">
    <property type="entry name" value="HTH_AraC"/>
</dbReference>
<organism evidence="10 11">
    <name type="scientific">Rhodanobacter aciditrophus</name>
    <dbReference type="NCBI Taxonomy" id="1623218"/>
    <lineage>
        <taxon>Bacteria</taxon>
        <taxon>Pseudomonadati</taxon>
        <taxon>Pseudomonadota</taxon>
        <taxon>Gammaproteobacteria</taxon>
        <taxon>Lysobacterales</taxon>
        <taxon>Rhodanobacteraceae</taxon>
        <taxon>Rhodanobacter</taxon>
    </lineage>
</organism>
<dbReference type="Pfam" id="PF01035">
    <property type="entry name" value="DNA_binding_1"/>
    <property type="match status" value="1"/>
</dbReference>
<comment type="catalytic activity">
    <reaction evidence="8">
        <text>a 6-O-methyl-2'-deoxyguanosine in DNA + L-cysteinyl-[protein] = S-methyl-L-cysteinyl-[protein] + a 2'-deoxyguanosine in DNA</text>
        <dbReference type="Rhea" id="RHEA:24000"/>
        <dbReference type="Rhea" id="RHEA-COMP:10131"/>
        <dbReference type="Rhea" id="RHEA-COMP:10132"/>
        <dbReference type="Rhea" id="RHEA-COMP:11367"/>
        <dbReference type="Rhea" id="RHEA-COMP:11368"/>
        <dbReference type="ChEBI" id="CHEBI:29950"/>
        <dbReference type="ChEBI" id="CHEBI:82612"/>
        <dbReference type="ChEBI" id="CHEBI:85445"/>
        <dbReference type="ChEBI" id="CHEBI:85448"/>
        <dbReference type="EC" id="2.1.1.63"/>
    </reaction>
</comment>
<evidence type="ECO:0000256" key="3">
    <source>
        <dbReference type="ARBA" id="ARBA00022679"/>
    </source>
</evidence>
<dbReference type="CDD" id="cd06445">
    <property type="entry name" value="ATase"/>
    <property type="match status" value="1"/>
</dbReference>
<dbReference type="InterPro" id="IPR036217">
    <property type="entry name" value="MethylDNA_cys_MeTrfase_DNAb"/>
</dbReference>
<dbReference type="Proteomes" id="UP001597059">
    <property type="component" value="Unassembled WGS sequence"/>
</dbReference>
<keyword evidence="3" id="KW-0808">Transferase</keyword>
<gene>
    <name evidence="10" type="ORF">ACFQ45_02985</name>
</gene>
<evidence type="ECO:0000256" key="2">
    <source>
        <dbReference type="ARBA" id="ARBA00022603"/>
    </source>
</evidence>